<dbReference type="InterPro" id="IPR050389">
    <property type="entry name" value="LysR-type_TF"/>
</dbReference>
<comment type="caution">
    <text evidence="6">The sequence shown here is derived from an EMBL/GenBank/DDBJ whole genome shotgun (WGS) entry which is preliminary data.</text>
</comment>
<keyword evidence="3 6" id="KW-0238">DNA-binding</keyword>
<dbReference type="InterPro" id="IPR000847">
    <property type="entry name" value="LysR_HTH_N"/>
</dbReference>
<name>A0A562EQ96_RHORH</name>
<dbReference type="PANTHER" id="PTHR30118">
    <property type="entry name" value="HTH-TYPE TRANSCRIPTIONAL REGULATOR LEUO-RELATED"/>
    <property type="match status" value="1"/>
</dbReference>
<dbReference type="Pfam" id="PF00126">
    <property type="entry name" value="HTH_1"/>
    <property type="match status" value="1"/>
</dbReference>
<sequence length="305" mass="33536">MANNYDLSMLRVFVSVYKTRSVTLAAENLFVAQPTVSYALGKLRKRFGDELFVRRHQQLVPTRLADELYPRLREVLERLDAVMNAAEAFDPAATTRTFRLVLSDVGITGLLPKIMAALSVRAPLASVDVVPLALSHAGEALWLGDADAVVCTPVLNGQDLDRTPLFTQPYIGVRRPDHPRIGPTPNLAEFEAERHVSVAVETGHTAVDLRIRELGIHRDVAVTLPSFTGIAGVLASTTYLGFAPRVYAERSARLGEVGLYELPFEVPESVVSLYTIRRDLPSPEIDWLRELVVEILGDGSTLDPA</sequence>
<evidence type="ECO:0000256" key="2">
    <source>
        <dbReference type="ARBA" id="ARBA00023015"/>
    </source>
</evidence>
<dbReference type="PANTHER" id="PTHR30118:SF15">
    <property type="entry name" value="TRANSCRIPTIONAL REGULATORY PROTEIN"/>
    <property type="match status" value="1"/>
</dbReference>
<organism evidence="6 7">
    <name type="scientific">Rhodococcus rhodochrous J45</name>
    <dbReference type="NCBI Taxonomy" id="935266"/>
    <lineage>
        <taxon>Bacteria</taxon>
        <taxon>Bacillati</taxon>
        <taxon>Actinomycetota</taxon>
        <taxon>Actinomycetes</taxon>
        <taxon>Mycobacteriales</taxon>
        <taxon>Nocardiaceae</taxon>
        <taxon>Rhodococcus</taxon>
    </lineage>
</organism>
<dbReference type="SUPFAM" id="SSF53850">
    <property type="entry name" value="Periplasmic binding protein-like II"/>
    <property type="match status" value="1"/>
</dbReference>
<dbReference type="GO" id="GO:0003700">
    <property type="term" value="F:DNA-binding transcription factor activity"/>
    <property type="evidence" value="ECO:0007669"/>
    <property type="project" value="InterPro"/>
</dbReference>
<dbReference type="PRINTS" id="PR00039">
    <property type="entry name" value="HTHLYSR"/>
</dbReference>
<dbReference type="SUPFAM" id="SSF46785">
    <property type="entry name" value="Winged helix' DNA-binding domain"/>
    <property type="match status" value="1"/>
</dbReference>
<dbReference type="InterPro" id="IPR036390">
    <property type="entry name" value="WH_DNA-bd_sf"/>
</dbReference>
<accession>A0A562EQ96</accession>
<reference evidence="6 7" key="1">
    <citation type="submission" date="2019-07" db="EMBL/GenBank/DDBJ databases">
        <title>Genome sequencing of lignin-degrading bacterial isolates.</title>
        <authorList>
            <person name="Gladden J."/>
        </authorList>
    </citation>
    <scope>NUCLEOTIDE SEQUENCE [LARGE SCALE GENOMIC DNA]</scope>
    <source>
        <strain evidence="6 7">J45</strain>
    </source>
</reference>
<dbReference type="RefSeq" id="WP_120281139.1">
    <property type="nucleotide sequence ID" value="NZ_VLJT01000008.1"/>
</dbReference>
<dbReference type="GO" id="GO:0003677">
    <property type="term" value="F:DNA binding"/>
    <property type="evidence" value="ECO:0007669"/>
    <property type="project" value="UniProtKB-KW"/>
</dbReference>
<evidence type="ECO:0000256" key="1">
    <source>
        <dbReference type="ARBA" id="ARBA00009437"/>
    </source>
</evidence>
<feature type="domain" description="HTH lysR-type" evidence="5">
    <location>
        <begin position="5"/>
        <end position="62"/>
    </location>
</feature>
<comment type="similarity">
    <text evidence="1">Belongs to the LysR transcriptional regulatory family.</text>
</comment>
<proteinExistence type="inferred from homology"/>
<keyword evidence="2" id="KW-0805">Transcription regulation</keyword>
<protein>
    <submittedName>
        <fullName evidence="6">DNA-binding transcriptional LysR family regulator</fullName>
    </submittedName>
</protein>
<dbReference type="Gene3D" id="3.40.190.10">
    <property type="entry name" value="Periplasmic binding protein-like II"/>
    <property type="match status" value="2"/>
</dbReference>
<evidence type="ECO:0000313" key="7">
    <source>
        <dbReference type="Proteomes" id="UP000317573"/>
    </source>
</evidence>
<dbReference type="InterPro" id="IPR005119">
    <property type="entry name" value="LysR_subst-bd"/>
</dbReference>
<gene>
    <name evidence="6" type="ORF">L618_001100001480</name>
</gene>
<dbReference type="Pfam" id="PF03466">
    <property type="entry name" value="LysR_substrate"/>
    <property type="match status" value="1"/>
</dbReference>
<evidence type="ECO:0000313" key="6">
    <source>
        <dbReference type="EMBL" id="TWH23814.1"/>
    </source>
</evidence>
<evidence type="ECO:0000259" key="5">
    <source>
        <dbReference type="PROSITE" id="PS50931"/>
    </source>
</evidence>
<dbReference type="PROSITE" id="PS50931">
    <property type="entry name" value="HTH_LYSR"/>
    <property type="match status" value="1"/>
</dbReference>
<dbReference type="AlphaFoldDB" id="A0A562EQ96"/>
<dbReference type="Gene3D" id="1.10.10.10">
    <property type="entry name" value="Winged helix-like DNA-binding domain superfamily/Winged helix DNA-binding domain"/>
    <property type="match status" value="1"/>
</dbReference>
<evidence type="ECO:0000256" key="4">
    <source>
        <dbReference type="ARBA" id="ARBA00023163"/>
    </source>
</evidence>
<keyword evidence="4" id="KW-0804">Transcription</keyword>
<evidence type="ECO:0000256" key="3">
    <source>
        <dbReference type="ARBA" id="ARBA00023125"/>
    </source>
</evidence>
<dbReference type="EMBL" id="VLJT01000008">
    <property type="protein sequence ID" value="TWH23814.1"/>
    <property type="molecule type" value="Genomic_DNA"/>
</dbReference>
<dbReference type="Proteomes" id="UP000317573">
    <property type="component" value="Unassembled WGS sequence"/>
</dbReference>
<dbReference type="InterPro" id="IPR036388">
    <property type="entry name" value="WH-like_DNA-bd_sf"/>
</dbReference>